<dbReference type="Proteomes" id="UP001286456">
    <property type="component" value="Unassembled WGS sequence"/>
</dbReference>
<reference evidence="1" key="2">
    <citation type="submission" date="2023-06" db="EMBL/GenBank/DDBJ databases">
        <authorList>
            <consortium name="Lawrence Berkeley National Laboratory"/>
            <person name="Haridas S."/>
            <person name="Hensen N."/>
            <person name="Bonometti L."/>
            <person name="Westerberg I."/>
            <person name="Brannstrom I.O."/>
            <person name="Guillou S."/>
            <person name="Cros-Aarteil S."/>
            <person name="Calhoun S."/>
            <person name="Kuo A."/>
            <person name="Mondo S."/>
            <person name="Pangilinan J."/>
            <person name="Riley R."/>
            <person name="Labutti K."/>
            <person name="Andreopoulos B."/>
            <person name="Lipzen A."/>
            <person name="Chen C."/>
            <person name="Yanf M."/>
            <person name="Daum C."/>
            <person name="Ng V."/>
            <person name="Clum A."/>
            <person name="Steindorff A."/>
            <person name="Ohm R."/>
            <person name="Martin F."/>
            <person name="Silar P."/>
            <person name="Natvig D."/>
            <person name="Lalanne C."/>
            <person name="Gautier V."/>
            <person name="Ament-Velasquez S.L."/>
            <person name="Kruys A."/>
            <person name="Hutchinson M.I."/>
            <person name="Powell A.J."/>
            <person name="Barry K."/>
            <person name="Miller A.N."/>
            <person name="Grigoriev I.V."/>
            <person name="Debuchy R."/>
            <person name="Gladieux P."/>
            <person name="Thoren M.H."/>
            <person name="Johannesson H."/>
        </authorList>
    </citation>
    <scope>NUCLEOTIDE SEQUENCE</scope>
    <source>
        <strain evidence="1">SMH4131-1</strain>
    </source>
</reference>
<sequence length="277" mass="30852">MPNDFPSSAVQFFSAHSPDPIRVFLQNASEPRHRKPGSRPLSPKRLASPACLLPVPCRHHHETSSPLRGRRSTPCRLWKVIPGIPGTPQPRWRFRARNGQAATHSALENKQRGWAALLPLAAKEAGWTQIQCSAGKKRAGPPCSFLVVGRWIDWSGTDGHSCHGEARCPPPQMRCDGKARMEDNGGFVWPSAAQVRCRCRRDVERAVDVWMDRVDRKRSAGVWIVTSPSPLKRSTAALAVAALLRHSQMDVTSLDGRDCHRQSLHSQSSFCLYPQVR</sequence>
<evidence type="ECO:0000313" key="2">
    <source>
        <dbReference type="Proteomes" id="UP001286456"/>
    </source>
</evidence>
<proteinExistence type="predicted"/>
<protein>
    <submittedName>
        <fullName evidence="1">Uncharacterized protein</fullName>
    </submittedName>
</protein>
<keyword evidence="2" id="KW-1185">Reference proteome</keyword>
<name>A0AAE0I4T2_9PEZI</name>
<evidence type="ECO:0000313" key="1">
    <source>
        <dbReference type="EMBL" id="KAK3317571.1"/>
    </source>
</evidence>
<dbReference type="AlphaFoldDB" id="A0AAE0I4T2"/>
<reference evidence="1" key="1">
    <citation type="journal article" date="2023" name="Mol. Phylogenet. Evol.">
        <title>Genome-scale phylogeny and comparative genomics of the fungal order Sordariales.</title>
        <authorList>
            <person name="Hensen N."/>
            <person name="Bonometti L."/>
            <person name="Westerberg I."/>
            <person name="Brannstrom I.O."/>
            <person name="Guillou S."/>
            <person name="Cros-Aarteil S."/>
            <person name="Calhoun S."/>
            <person name="Haridas S."/>
            <person name="Kuo A."/>
            <person name="Mondo S."/>
            <person name="Pangilinan J."/>
            <person name="Riley R."/>
            <person name="LaButti K."/>
            <person name="Andreopoulos B."/>
            <person name="Lipzen A."/>
            <person name="Chen C."/>
            <person name="Yan M."/>
            <person name="Daum C."/>
            <person name="Ng V."/>
            <person name="Clum A."/>
            <person name="Steindorff A."/>
            <person name="Ohm R.A."/>
            <person name="Martin F."/>
            <person name="Silar P."/>
            <person name="Natvig D.O."/>
            <person name="Lalanne C."/>
            <person name="Gautier V."/>
            <person name="Ament-Velasquez S.L."/>
            <person name="Kruys A."/>
            <person name="Hutchinson M.I."/>
            <person name="Powell A.J."/>
            <person name="Barry K."/>
            <person name="Miller A.N."/>
            <person name="Grigoriev I.V."/>
            <person name="Debuchy R."/>
            <person name="Gladieux P."/>
            <person name="Hiltunen Thoren M."/>
            <person name="Johannesson H."/>
        </authorList>
    </citation>
    <scope>NUCLEOTIDE SEQUENCE</scope>
    <source>
        <strain evidence="1">SMH4131-1</strain>
    </source>
</reference>
<accession>A0AAE0I4T2</accession>
<comment type="caution">
    <text evidence="1">The sequence shown here is derived from an EMBL/GenBank/DDBJ whole genome shotgun (WGS) entry which is preliminary data.</text>
</comment>
<dbReference type="EMBL" id="JAUEPO010000007">
    <property type="protein sequence ID" value="KAK3317571.1"/>
    <property type="molecule type" value="Genomic_DNA"/>
</dbReference>
<organism evidence="1 2">
    <name type="scientific">Cercophora scortea</name>
    <dbReference type="NCBI Taxonomy" id="314031"/>
    <lineage>
        <taxon>Eukaryota</taxon>
        <taxon>Fungi</taxon>
        <taxon>Dikarya</taxon>
        <taxon>Ascomycota</taxon>
        <taxon>Pezizomycotina</taxon>
        <taxon>Sordariomycetes</taxon>
        <taxon>Sordariomycetidae</taxon>
        <taxon>Sordariales</taxon>
        <taxon>Lasiosphaeriaceae</taxon>
        <taxon>Cercophora</taxon>
    </lineage>
</organism>
<gene>
    <name evidence="1" type="ORF">B0T19DRAFT_293771</name>
</gene>